<dbReference type="SUPFAM" id="SSF54909">
    <property type="entry name" value="Dimeric alpha+beta barrel"/>
    <property type="match status" value="1"/>
</dbReference>
<evidence type="ECO:0000313" key="6">
    <source>
        <dbReference type="Proteomes" id="UP000559404"/>
    </source>
</evidence>
<dbReference type="SUPFAM" id="SSF46785">
    <property type="entry name" value="Winged helix' DNA-binding domain"/>
    <property type="match status" value="1"/>
</dbReference>
<reference evidence="5 6" key="2">
    <citation type="submission" date="2020-08" db="EMBL/GenBank/DDBJ databases">
        <title>Stappia taiwanensis sp. nov., isolated from a coastal thermal spring.</title>
        <authorList>
            <person name="Kampfer P."/>
        </authorList>
    </citation>
    <scope>NUCLEOTIDE SEQUENCE [LARGE SCALE GENOMIC DNA]</scope>
    <source>
        <strain evidence="5 6">DSM 23284</strain>
    </source>
</reference>
<comment type="caution">
    <text evidence="5">The sequence shown here is derived from an EMBL/GenBank/DDBJ whole genome shotgun (WGS) entry which is preliminary data.</text>
</comment>
<evidence type="ECO:0000313" key="5">
    <source>
        <dbReference type="EMBL" id="MBA4613058.1"/>
    </source>
</evidence>
<dbReference type="PRINTS" id="PR00033">
    <property type="entry name" value="HTHASNC"/>
</dbReference>
<evidence type="ECO:0000256" key="3">
    <source>
        <dbReference type="ARBA" id="ARBA00023163"/>
    </source>
</evidence>
<feature type="domain" description="HTH asnC-type" evidence="4">
    <location>
        <begin position="1"/>
        <end position="62"/>
    </location>
</feature>
<accession>A0A838XWW3</accession>
<dbReference type="PANTHER" id="PTHR30154">
    <property type="entry name" value="LEUCINE-RESPONSIVE REGULATORY PROTEIN"/>
    <property type="match status" value="1"/>
</dbReference>
<dbReference type="Proteomes" id="UP000559404">
    <property type="component" value="Unassembled WGS sequence"/>
</dbReference>
<dbReference type="AlphaFoldDB" id="A0A838XWW3"/>
<evidence type="ECO:0000259" key="4">
    <source>
        <dbReference type="PROSITE" id="PS50956"/>
    </source>
</evidence>
<dbReference type="InterPro" id="IPR019887">
    <property type="entry name" value="Tscrpt_reg_AsnC/Lrp_C"/>
</dbReference>
<dbReference type="GO" id="GO:0005829">
    <property type="term" value="C:cytosol"/>
    <property type="evidence" value="ECO:0007669"/>
    <property type="project" value="TreeGrafter"/>
</dbReference>
<keyword evidence="1" id="KW-0805">Transcription regulation</keyword>
<proteinExistence type="predicted"/>
<dbReference type="GO" id="GO:0043565">
    <property type="term" value="F:sequence-specific DNA binding"/>
    <property type="evidence" value="ECO:0007669"/>
    <property type="project" value="InterPro"/>
</dbReference>
<dbReference type="GO" id="GO:0043200">
    <property type="term" value="P:response to amino acid"/>
    <property type="evidence" value="ECO:0007669"/>
    <property type="project" value="TreeGrafter"/>
</dbReference>
<dbReference type="Pfam" id="PF01037">
    <property type="entry name" value="AsnC_trans_reg"/>
    <property type="match status" value="1"/>
</dbReference>
<sequence length="150" mass="16903">MDETDRKIIRALQREGRLSNQHLSQRVNLSPSPCLRRVRNLERAGVIDGYAAIVDQEAYGLPVTVFLQVRLDRHSQDTVTAFETAVAGIDEIMECYLMAGDRDYLLRVVVASLADYEEFIRRRIHKIPGIASLDSSFAFGVVKRSQVLPG</sequence>
<evidence type="ECO:0000256" key="1">
    <source>
        <dbReference type="ARBA" id="ARBA00023015"/>
    </source>
</evidence>
<keyword evidence="3" id="KW-0804">Transcription</keyword>
<evidence type="ECO:0000256" key="2">
    <source>
        <dbReference type="ARBA" id="ARBA00023125"/>
    </source>
</evidence>
<dbReference type="Pfam" id="PF13412">
    <property type="entry name" value="HTH_24"/>
    <property type="match status" value="1"/>
</dbReference>
<dbReference type="FunFam" id="1.10.10.10:FF:000186">
    <property type="entry name" value="AsnC family transcriptional regulator"/>
    <property type="match status" value="1"/>
</dbReference>
<dbReference type="InterPro" id="IPR036388">
    <property type="entry name" value="WH-like_DNA-bd_sf"/>
</dbReference>
<dbReference type="EMBL" id="JACEON010000015">
    <property type="protein sequence ID" value="MBA4613058.1"/>
    <property type="molecule type" value="Genomic_DNA"/>
</dbReference>
<organism evidence="5 6">
    <name type="scientific">Stappia taiwanensis</name>
    <dbReference type="NCBI Taxonomy" id="992267"/>
    <lineage>
        <taxon>Bacteria</taxon>
        <taxon>Pseudomonadati</taxon>
        <taxon>Pseudomonadota</taxon>
        <taxon>Alphaproteobacteria</taxon>
        <taxon>Hyphomicrobiales</taxon>
        <taxon>Stappiaceae</taxon>
        <taxon>Stappia</taxon>
    </lineage>
</organism>
<dbReference type="Gene3D" id="1.10.10.10">
    <property type="entry name" value="Winged helix-like DNA-binding domain superfamily/Winged helix DNA-binding domain"/>
    <property type="match status" value="1"/>
</dbReference>
<gene>
    <name evidence="5" type="ORF">H1W37_15460</name>
</gene>
<dbReference type="InterPro" id="IPR036390">
    <property type="entry name" value="WH_DNA-bd_sf"/>
</dbReference>
<dbReference type="PANTHER" id="PTHR30154:SF34">
    <property type="entry name" value="TRANSCRIPTIONAL REGULATOR AZLB"/>
    <property type="match status" value="1"/>
</dbReference>
<keyword evidence="2" id="KW-0238">DNA-binding</keyword>
<dbReference type="InterPro" id="IPR019888">
    <property type="entry name" value="Tscrpt_reg_AsnC-like"/>
</dbReference>
<dbReference type="Gene3D" id="3.30.70.920">
    <property type="match status" value="1"/>
</dbReference>
<dbReference type="InterPro" id="IPR000485">
    <property type="entry name" value="AsnC-type_HTH_dom"/>
</dbReference>
<dbReference type="InterPro" id="IPR011991">
    <property type="entry name" value="ArsR-like_HTH"/>
</dbReference>
<dbReference type="PROSITE" id="PS50956">
    <property type="entry name" value="HTH_ASNC_2"/>
    <property type="match status" value="1"/>
</dbReference>
<dbReference type="InterPro" id="IPR011008">
    <property type="entry name" value="Dimeric_a/b-barrel"/>
</dbReference>
<dbReference type="SMART" id="SM00344">
    <property type="entry name" value="HTH_ASNC"/>
    <property type="match status" value="1"/>
</dbReference>
<name>A0A838XWW3_9HYPH</name>
<dbReference type="GO" id="GO:0006355">
    <property type="term" value="P:regulation of DNA-templated transcription"/>
    <property type="evidence" value="ECO:0007669"/>
    <property type="project" value="UniProtKB-ARBA"/>
</dbReference>
<keyword evidence="6" id="KW-1185">Reference proteome</keyword>
<dbReference type="CDD" id="cd00090">
    <property type="entry name" value="HTH_ARSR"/>
    <property type="match status" value="1"/>
</dbReference>
<reference evidence="5 6" key="1">
    <citation type="submission" date="2020-07" db="EMBL/GenBank/DDBJ databases">
        <authorList>
            <person name="Li M."/>
        </authorList>
    </citation>
    <scope>NUCLEOTIDE SEQUENCE [LARGE SCALE GENOMIC DNA]</scope>
    <source>
        <strain evidence="5 6">DSM 23284</strain>
    </source>
</reference>
<protein>
    <submittedName>
        <fullName evidence="5">Lrp/AsnC family transcriptional regulator</fullName>
    </submittedName>
</protein>